<comment type="subcellular location">
    <subcellularLocation>
        <location evidence="1">Membrane</location>
        <topology evidence="1">Multi-pass membrane protein</topology>
    </subcellularLocation>
</comment>
<dbReference type="Gene3D" id="1.10.287.70">
    <property type="match status" value="1"/>
</dbReference>
<accession>A0A813I9Q9</accession>
<feature type="transmembrane region" description="Helical" evidence="5">
    <location>
        <begin position="81"/>
        <end position="104"/>
    </location>
</feature>
<evidence type="ECO:0000256" key="2">
    <source>
        <dbReference type="ARBA" id="ARBA00022692"/>
    </source>
</evidence>
<name>A0A813I9Q9_POLGL</name>
<keyword evidence="3 5" id="KW-1133">Transmembrane helix</keyword>
<evidence type="ECO:0000313" key="7">
    <source>
        <dbReference type="EMBL" id="CAE8646917.1"/>
    </source>
</evidence>
<comment type="caution">
    <text evidence="7">The sequence shown here is derived from an EMBL/GenBank/DDBJ whole genome shotgun (WGS) entry which is preliminary data.</text>
</comment>
<dbReference type="AlphaFoldDB" id="A0A813I9Q9"/>
<dbReference type="EMBL" id="CAJNNW010004926">
    <property type="protein sequence ID" value="CAE8646917.1"/>
    <property type="molecule type" value="Genomic_DNA"/>
</dbReference>
<evidence type="ECO:0000313" key="8">
    <source>
        <dbReference type="Proteomes" id="UP000626109"/>
    </source>
</evidence>
<gene>
    <name evidence="7" type="ORF">PGLA2088_LOCUS5233</name>
</gene>
<proteinExistence type="predicted"/>
<organism evidence="7 8">
    <name type="scientific">Polarella glacialis</name>
    <name type="common">Dinoflagellate</name>
    <dbReference type="NCBI Taxonomy" id="89957"/>
    <lineage>
        <taxon>Eukaryota</taxon>
        <taxon>Sar</taxon>
        <taxon>Alveolata</taxon>
        <taxon>Dinophyceae</taxon>
        <taxon>Suessiales</taxon>
        <taxon>Suessiaceae</taxon>
        <taxon>Polarella</taxon>
    </lineage>
</organism>
<evidence type="ECO:0000259" key="6">
    <source>
        <dbReference type="Pfam" id="PF00520"/>
    </source>
</evidence>
<keyword evidence="4 5" id="KW-0472">Membrane</keyword>
<evidence type="ECO:0000256" key="3">
    <source>
        <dbReference type="ARBA" id="ARBA00022989"/>
    </source>
</evidence>
<dbReference type="Pfam" id="PF00520">
    <property type="entry name" value="Ion_trans"/>
    <property type="match status" value="1"/>
</dbReference>
<dbReference type="GO" id="GO:0016020">
    <property type="term" value="C:membrane"/>
    <property type="evidence" value="ECO:0007669"/>
    <property type="project" value="UniProtKB-SubCell"/>
</dbReference>
<protein>
    <recommendedName>
        <fullName evidence="6">Ion transport domain-containing protein</fullName>
    </recommendedName>
</protein>
<evidence type="ECO:0000256" key="5">
    <source>
        <dbReference type="SAM" id="Phobius"/>
    </source>
</evidence>
<feature type="domain" description="Ion transport" evidence="6">
    <location>
        <begin position="4"/>
        <end position="141"/>
    </location>
</feature>
<feature type="transmembrane region" description="Helical" evidence="5">
    <location>
        <begin position="116"/>
        <end position="140"/>
    </location>
</feature>
<dbReference type="GO" id="GO:0005216">
    <property type="term" value="F:monoatomic ion channel activity"/>
    <property type="evidence" value="ECO:0007669"/>
    <property type="project" value="InterPro"/>
</dbReference>
<reference evidence="7" key="1">
    <citation type="submission" date="2021-02" db="EMBL/GenBank/DDBJ databases">
        <authorList>
            <person name="Dougan E. K."/>
            <person name="Rhodes N."/>
            <person name="Thang M."/>
            <person name="Chan C."/>
        </authorList>
    </citation>
    <scope>NUCLEOTIDE SEQUENCE</scope>
</reference>
<keyword evidence="2 5" id="KW-0812">Transmembrane</keyword>
<evidence type="ECO:0000256" key="4">
    <source>
        <dbReference type="ARBA" id="ARBA00023136"/>
    </source>
</evidence>
<dbReference type="Proteomes" id="UP000626109">
    <property type="component" value="Unassembled WGS sequence"/>
</dbReference>
<dbReference type="InterPro" id="IPR005821">
    <property type="entry name" value="Ion_trans_dom"/>
</dbReference>
<sequence length="185" mass="21216">MFLRLLRVGKLARALRMVTTSNALQSLELLLKCLVASVNMLCWSFILLFVVQCIAGMIIANLVRYYISDESNSWETRRALFIYYGTFTRTSLTMFEILFANWAPACRVLVENVSEWFSIFFLLYRCVLGFALINVLNAVFVQQTLKPASTDEDLAFKQKQKDQVKYTQKVKKMFESVDVSSDGGV</sequence>
<feature type="transmembrane region" description="Helical" evidence="5">
    <location>
        <begin position="34"/>
        <end position="60"/>
    </location>
</feature>
<evidence type="ECO:0000256" key="1">
    <source>
        <dbReference type="ARBA" id="ARBA00004141"/>
    </source>
</evidence>